<dbReference type="Pfam" id="PF00282">
    <property type="entry name" value="Pyridoxal_deC"/>
    <property type="match status" value="1"/>
</dbReference>
<accession>A0AAF5I1T5</accession>
<evidence type="ECO:0000256" key="2">
    <source>
        <dbReference type="ARBA" id="ARBA00022441"/>
    </source>
</evidence>
<keyword evidence="4" id="KW-0210">Decarboxylase</keyword>
<proteinExistence type="predicted"/>
<dbReference type="PROSITE" id="PS50097">
    <property type="entry name" value="BTB"/>
    <property type="match status" value="1"/>
</dbReference>
<evidence type="ECO:0000256" key="3">
    <source>
        <dbReference type="ARBA" id="ARBA00022737"/>
    </source>
</evidence>
<feature type="modified residue" description="N6-(pyridoxal phosphate)lysine" evidence="7">
    <location>
        <position position="524"/>
    </location>
</feature>
<evidence type="ECO:0000256" key="7">
    <source>
        <dbReference type="PIRSR" id="PIRSR602129-50"/>
    </source>
</evidence>
<keyword evidence="10" id="KW-1185">Reference proteome</keyword>
<keyword evidence="8" id="KW-1133">Transmembrane helix</keyword>
<dbReference type="InterPro" id="IPR015915">
    <property type="entry name" value="Kelch-typ_b-propeller"/>
</dbReference>
<dbReference type="InterPro" id="IPR002129">
    <property type="entry name" value="PyrdxlP-dep_de-COase"/>
</dbReference>
<dbReference type="Gene3D" id="3.90.1150.170">
    <property type="match status" value="1"/>
</dbReference>
<evidence type="ECO:0000259" key="9">
    <source>
        <dbReference type="PROSITE" id="PS50097"/>
    </source>
</evidence>
<dbReference type="Proteomes" id="UP000035681">
    <property type="component" value="Unplaced"/>
</dbReference>
<dbReference type="SUPFAM" id="SSF50965">
    <property type="entry name" value="Galactose oxidase, central domain"/>
    <property type="match status" value="2"/>
</dbReference>
<sequence>MKIQSFLLIYFSISIIKLYYCKIIVNEALYLLARKNFSKEIAHAIYQNFNITKGEVYEGSLCRAANYNVLSNNNLTLLTPIYLIVEKESKYVQCQEDGLKNFLILHIYGRKDGSGIIRIEKFNKINFIFELYKYDYYHIEKALILFKKLKITLTSQYSGSKKIYVPPKNKPSYWVQLITGSKSKDKIEDIDNDSTNIISYFNFILLIGILIISSTIIVILIYFMKKKHKTKKFQLNRMILELKQANTLDIPKDKELIDPNDIKSYFHTIINQVSKYIDSYIKESNDYDVIPEPKNIEKLMILEPYIGIDRIPKSTIKMIEQGVYNWFGKAIGLSEVFLYKQNSFNTTVDDSLFQSDGGGLILSNNTLANLYVLFGARKMKFEKISQNNELKNNLNNQIDVQKKFVVYMNEDQLGNYEKLFNSILVQCKGIPFSEKIELCQACLTKQIEEDINDGLIPFLVIASFASTTLCSYDNLTEISYVCEKFDIWFHIDATYGGFSLINSKIRKLAIGIEKCNSLLICPDKFMICSPEISILFTRNFKLIYENVNVKELQDPEDKWLINMDDVKKFLPLKLWFVFKIYGIEKLRERITKLIQDTNSIKEFIKNDKRLELYDFLSLGIISFKVKGTSENESSIKTSQLIKFINENHQIYVSEYNVNKNIKLIQLSIIYVLFFQKLLIIVFTDILILSIMTAILPFHNNMDYNNGTVLKYSSKLLIHKGSPIMDNEIKIRKSYKSIPTSPTSIENWKVIMNRFRKNNVFTDVILCNNIRAHKCFLASESKYFEKLFTNPYNKDKNKFDFHNINDEAMDVVIDYFYTNEFKVDKNNAHEVLIAAGELEVEELIKYCQDICNKQMDKSKRLRSEHITSSSQKELYLFGGLSWRRAEGYITAPTEVYNLMESSRNPKEPYLPTINDKKTLNRFGNALTKIGNKVYAIGGQNHDEILNNIESLEIYLPESTWKSIDTTFCFNSKYLESVTIDDKVYLFGVDSNNYRDKDFHKGFHVLDFNSLKMISSKSLPLNLYTPNPVSIGNTIYVIGDDVDNSGNVSWIRKKSVCHEGSVLLRNDIRINEWEKLPCTKFRKFECCMILYDDSIYCTGGGYPHTCEIFDIRKNCWREMANSMTASYYSKLVLLDGKIHKIGHSCYNEMYEPKINEWIRTEKIRYPRFGFSTCVI</sequence>
<evidence type="ECO:0000256" key="6">
    <source>
        <dbReference type="ARBA" id="ARBA00023239"/>
    </source>
</evidence>
<evidence type="ECO:0000256" key="8">
    <source>
        <dbReference type="SAM" id="Phobius"/>
    </source>
</evidence>
<keyword evidence="5 7" id="KW-0663">Pyridoxal phosphate</keyword>
<dbReference type="WBParaSite" id="TCONS_00010362.p1">
    <property type="protein sequence ID" value="TCONS_00010362.p1"/>
    <property type="gene ID" value="XLOC_003437"/>
</dbReference>
<dbReference type="InterPro" id="IPR010977">
    <property type="entry name" value="Aromatic_deC"/>
</dbReference>
<dbReference type="SUPFAM" id="SSF53383">
    <property type="entry name" value="PLP-dependent transferases"/>
    <property type="match status" value="1"/>
</dbReference>
<dbReference type="SMART" id="SM00225">
    <property type="entry name" value="BTB"/>
    <property type="match status" value="1"/>
</dbReference>
<feature type="domain" description="BTB" evidence="9">
    <location>
        <begin position="757"/>
        <end position="824"/>
    </location>
</feature>
<comment type="cofactor">
    <cofactor evidence="1 7">
        <name>pyridoxal 5'-phosphate</name>
        <dbReference type="ChEBI" id="CHEBI:597326"/>
    </cofactor>
</comment>
<dbReference type="InterPro" id="IPR015424">
    <property type="entry name" value="PyrdxlP-dep_Trfase"/>
</dbReference>
<feature type="transmembrane region" description="Helical" evidence="8">
    <location>
        <begin position="7"/>
        <end position="25"/>
    </location>
</feature>
<dbReference type="PANTHER" id="PTHR11999:SF70">
    <property type="entry name" value="MIP05841P"/>
    <property type="match status" value="1"/>
</dbReference>
<reference evidence="11" key="1">
    <citation type="submission" date="2024-02" db="UniProtKB">
        <authorList>
            <consortium name="WormBaseParasite"/>
        </authorList>
    </citation>
    <scope>IDENTIFICATION</scope>
</reference>
<dbReference type="PANTHER" id="PTHR11999">
    <property type="entry name" value="GROUP II PYRIDOXAL-5-PHOSPHATE DECARBOXYLASE"/>
    <property type="match status" value="1"/>
</dbReference>
<dbReference type="InterPro" id="IPR011333">
    <property type="entry name" value="SKP1/BTB/POZ_sf"/>
</dbReference>
<dbReference type="GO" id="GO:0005737">
    <property type="term" value="C:cytoplasm"/>
    <property type="evidence" value="ECO:0007669"/>
    <property type="project" value="TreeGrafter"/>
</dbReference>
<keyword evidence="2" id="KW-0880">Kelch repeat</keyword>
<protein>
    <recommendedName>
        <fullName evidence="9">BTB domain-containing protein</fullName>
    </recommendedName>
</protein>
<evidence type="ECO:0000256" key="5">
    <source>
        <dbReference type="ARBA" id="ARBA00022898"/>
    </source>
</evidence>
<dbReference type="InterPro" id="IPR000210">
    <property type="entry name" value="BTB/POZ_dom"/>
</dbReference>
<dbReference type="AlphaFoldDB" id="A0AAF5I1T5"/>
<dbReference type="GO" id="GO:0016831">
    <property type="term" value="F:carboxy-lyase activity"/>
    <property type="evidence" value="ECO:0007669"/>
    <property type="project" value="UniProtKB-KW"/>
</dbReference>
<evidence type="ECO:0000256" key="1">
    <source>
        <dbReference type="ARBA" id="ARBA00001933"/>
    </source>
</evidence>
<feature type="transmembrane region" description="Helical" evidence="8">
    <location>
        <begin position="200"/>
        <end position="223"/>
    </location>
</feature>
<evidence type="ECO:0000256" key="4">
    <source>
        <dbReference type="ARBA" id="ARBA00022793"/>
    </source>
</evidence>
<keyword evidence="8" id="KW-0812">Transmembrane</keyword>
<dbReference type="InterPro" id="IPR015421">
    <property type="entry name" value="PyrdxlP-dep_Trfase_major"/>
</dbReference>
<dbReference type="GO" id="GO:0019752">
    <property type="term" value="P:carboxylic acid metabolic process"/>
    <property type="evidence" value="ECO:0007669"/>
    <property type="project" value="InterPro"/>
</dbReference>
<dbReference type="GO" id="GO:0030170">
    <property type="term" value="F:pyridoxal phosphate binding"/>
    <property type="evidence" value="ECO:0007669"/>
    <property type="project" value="InterPro"/>
</dbReference>
<keyword evidence="8" id="KW-0472">Membrane</keyword>
<dbReference type="Gene3D" id="3.40.640.10">
    <property type="entry name" value="Type I PLP-dependent aspartate aminotransferase-like (Major domain)"/>
    <property type="match status" value="1"/>
</dbReference>
<evidence type="ECO:0000313" key="11">
    <source>
        <dbReference type="WBParaSite" id="TCONS_00010362.p1"/>
    </source>
</evidence>
<dbReference type="Pfam" id="PF00651">
    <property type="entry name" value="BTB"/>
    <property type="match status" value="1"/>
</dbReference>
<dbReference type="Gene3D" id="3.30.710.10">
    <property type="entry name" value="Potassium Channel Kv1.1, Chain A"/>
    <property type="match status" value="1"/>
</dbReference>
<dbReference type="InterPro" id="IPR011043">
    <property type="entry name" value="Gal_Oxase/kelch_b-propeller"/>
</dbReference>
<feature type="transmembrane region" description="Helical" evidence="8">
    <location>
        <begin position="668"/>
        <end position="695"/>
    </location>
</feature>
<organism evidence="10 11">
    <name type="scientific">Strongyloides stercoralis</name>
    <name type="common">Threadworm</name>
    <dbReference type="NCBI Taxonomy" id="6248"/>
    <lineage>
        <taxon>Eukaryota</taxon>
        <taxon>Metazoa</taxon>
        <taxon>Ecdysozoa</taxon>
        <taxon>Nematoda</taxon>
        <taxon>Chromadorea</taxon>
        <taxon>Rhabditida</taxon>
        <taxon>Tylenchina</taxon>
        <taxon>Panagrolaimomorpha</taxon>
        <taxon>Strongyloidoidea</taxon>
        <taxon>Strongyloididae</taxon>
        <taxon>Strongyloides</taxon>
    </lineage>
</organism>
<dbReference type="SUPFAM" id="SSF54695">
    <property type="entry name" value="POZ domain"/>
    <property type="match status" value="1"/>
</dbReference>
<evidence type="ECO:0000313" key="10">
    <source>
        <dbReference type="Proteomes" id="UP000035681"/>
    </source>
</evidence>
<keyword evidence="3" id="KW-0677">Repeat</keyword>
<dbReference type="Gene3D" id="2.120.10.80">
    <property type="entry name" value="Kelch-type beta propeller"/>
    <property type="match status" value="2"/>
</dbReference>
<name>A0AAF5I1T5_STRER</name>
<keyword evidence="6" id="KW-0456">Lyase</keyword>